<dbReference type="GO" id="GO:0004803">
    <property type="term" value="F:transposase activity"/>
    <property type="evidence" value="ECO:0007669"/>
    <property type="project" value="InterPro"/>
</dbReference>
<dbReference type="GO" id="GO:0003677">
    <property type="term" value="F:DNA binding"/>
    <property type="evidence" value="ECO:0007669"/>
    <property type="project" value="InterPro"/>
</dbReference>
<dbReference type="SUPFAM" id="SSF53098">
    <property type="entry name" value="Ribonuclease H-like"/>
    <property type="match status" value="1"/>
</dbReference>
<comment type="caution">
    <text evidence="2">The sequence shown here is derived from an EMBL/GenBank/DDBJ whole genome shotgun (WGS) entry which is preliminary data.</text>
</comment>
<proteinExistence type="predicted"/>
<protein>
    <submittedName>
        <fullName evidence="2">Transposase</fullName>
    </submittedName>
</protein>
<dbReference type="InterPro" id="IPR002559">
    <property type="entry name" value="Transposase_11"/>
</dbReference>
<dbReference type="GO" id="GO:0006313">
    <property type="term" value="P:DNA transposition"/>
    <property type="evidence" value="ECO:0007669"/>
    <property type="project" value="InterPro"/>
</dbReference>
<organism evidence="2 3">
    <name type="scientific">Moorena bouillonii PNG</name>
    <dbReference type="NCBI Taxonomy" id="568701"/>
    <lineage>
        <taxon>Bacteria</taxon>
        <taxon>Bacillati</taxon>
        <taxon>Cyanobacteriota</taxon>
        <taxon>Cyanophyceae</taxon>
        <taxon>Coleofasciculales</taxon>
        <taxon>Coleofasciculaceae</taxon>
        <taxon>Moorena</taxon>
    </lineage>
</organism>
<dbReference type="AlphaFoldDB" id="A0A1U7NBB1"/>
<dbReference type="EMBL" id="MKZS01000001">
    <property type="protein sequence ID" value="OLT63221.1"/>
    <property type="molecule type" value="Genomic_DNA"/>
</dbReference>
<dbReference type="Proteomes" id="UP000186657">
    <property type="component" value="Unassembled WGS sequence"/>
</dbReference>
<reference evidence="2 3" key="1">
    <citation type="submission" date="2016-10" db="EMBL/GenBank/DDBJ databases">
        <title>Comparative genomics uncovers the prolific and rare metabolic potential of the cyanobacterial genus Moorea.</title>
        <authorList>
            <person name="Leao T."/>
            <person name="Castelao G."/>
            <person name="Korobeynikov A."/>
            <person name="Monroe E.A."/>
            <person name="Podell S."/>
            <person name="Glukhov E."/>
            <person name="Allen E."/>
            <person name="Gerwick W.H."/>
            <person name="Gerwick L."/>
        </authorList>
    </citation>
    <scope>NUCLEOTIDE SEQUENCE [LARGE SCALE GENOMIC DNA]</scope>
    <source>
        <strain evidence="2 3">PNG5-198</strain>
    </source>
</reference>
<name>A0A1U7NBB1_9CYAN</name>
<sequence length="381" mass="45330">MILPELYLTHLSKYFSEAQLITLEILVWLLQIHKQIKIERLAAHFPLPIKYESRRRHLQRFLKLHFFSVSLIWLPIIKTIISNKYQKKERLYLVLDRTQWQDKNLFMVGVIIGKRALPIYWHFLHKRGASNCDEQKAILTPVLKLLKDYELVILGDREFHSVILAKWLRQMKVYFVLRQKKDTNVKINGQDYQSLSALKESPGQRRFLTTIKVTKEWEYSQVYMGIYWQRKYRGMGEDEPWYLLTNLPSLESAIKSYKKRVGIEAMFRDCKTGGYKLEGSKAKIERLNSLVLLIAISYTIATFKGYSIKLKGHQKYIGRCRKFKQTFTKNSNFWIGLYGTSWIVYHEFMKECVDKLMRLSPNKLPFYLQGQRAMTIIQQSF</sequence>
<dbReference type="InterPro" id="IPR047658">
    <property type="entry name" value="IS4-like_transpos"/>
</dbReference>
<dbReference type="Pfam" id="PF01609">
    <property type="entry name" value="DDE_Tnp_1"/>
    <property type="match status" value="1"/>
</dbReference>
<accession>A0A1U7NBB1</accession>
<evidence type="ECO:0000259" key="1">
    <source>
        <dbReference type="Pfam" id="PF01609"/>
    </source>
</evidence>
<keyword evidence="3" id="KW-1185">Reference proteome</keyword>
<dbReference type="NCBIfam" id="NF033591">
    <property type="entry name" value="transpos_IS4_2"/>
    <property type="match status" value="1"/>
</dbReference>
<gene>
    <name evidence="2" type="ORF">BJP37_10645</name>
</gene>
<feature type="domain" description="Transposase IS4-like" evidence="1">
    <location>
        <begin position="132"/>
        <end position="298"/>
    </location>
</feature>
<dbReference type="InterPro" id="IPR012337">
    <property type="entry name" value="RNaseH-like_sf"/>
</dbReference>
<evidence type="ECO:0000313" key="3">
    <source>
        <dbReference type="Proteomes" id="UP000186657"/>
    </source>
</evidence>
<evidence type="ECO:0000313" key="2">
    <source>
        <dbReference type="EMBL" id="OLT63221.1"/>
    </source>
</evidence>
<dbReference type="Gene3D" id="3.90.350.10">
    <property type="entry name" value="Transposase Inhibitor Protein From Tn5, Chain A, domain 1"/>
    <property type="match status" value="1"/>
</dbReference>